<dbReference type="InterPro" id="IPR036013">
    <property type="entry name" value="Band_7/SPFH_dom_sf"/>
</dbReference>
<keyword evidence="5" id="KW-1185">Reference proteome</keyword>
<keyword evidence="1" id="KW-0175">Coiled coil</keyword>
<dbReference type="STRING" id="1221996.QY95_01825"/>
<evidence type="ECO:0000256" key="1">
    <source>
        <dbReference type="SAM" id="Coils"/>
    </source>
</evidence>
<evidence type="ECO:0000313" key="4">
    <source>
        <dbReference type="EMBL" id="KKB40192.1"/>
    </source>
</evidence>
<keyword evidence="2" id="KW-1133">Transmembrane helix</keyword>
<protein>
    <recommendedName>
        <fullName evidence="3">Band 7 domain-containing protein</fullName>
    </recommendedName>
</protein>
<proteinExistence type="predicted"/>
<gene>
    <name evidence="4" type="ORF">QY95_01825</name>
</gene>
<feature type="transmembrane region" description="Helical" evidence="2">
    <location>
        <begin position="18"/>
        <end position="39"/>
    </location>
</feature>
<evidence type="ECO:0000313" key="5">
    <source>
        <dbReference type="Proteomes" id="UP000031563"/>
    </source>
</evidence>
<dbReference type="InterPro" id="IPR000163">
    <property type="entry name" value="Prohibitin"/>
</dbReference>
<dbReference type="SUPFAM" id="SSF117892">
    <property type="entry name" value="Band 7/SPFH domain"/>
    <property type="match status" value="1"/>
</dbReference>
<comment type="caution">
    <text evidence="4">The sequence shown here is derived from an EMBL/GenBank/DDBJ whole genome shotgun (WGS) entry which is preliminary data.</text>
</comment>
<dbReference type="EMBL" id="JWIR02000032">
    <property type="protein sequence ID" value="KKB40192.1"/>
    <property type="molecule type" value="Genomic_DNA"/>
</dbReference>
<dbReference type="InterPro" id="IPR001107">
    <property type="entry name" value="Band_7"/>
</dbReference>
<dbReference type="AlphaFoldDB" id="A0A0F5I4Y1"/>
<accession>A0A0F5I4Y1</accession>
<dbReference type="Pfam" id="PF01145">
    <property type="entry name" value="Band_7"/>
    <property type="match status" value="1"/>
</dbReference>
<dbReference type="RefSeq" id="WP_040047803.1">
    <property type="nucleotide sequence ID" value="NZ_JWIR02000032.1"/>
</dbReference>
<dbReference type="GO" id="GO:0016020">
    <property type="term" value="C:membrane"/>
    <property type="evidence" value="ECO:0007669"/>
    <property type="project" value="InterPro"/>
</dbReference>
<dbReference type="PANTHER" id="PTHR42911">
    <property type="entry name" value="MODULATOR OF FTSH PROTEASE HFLC"/>
    <property type="match status" value="1"/>
</dbReference>
<dbReference type="Gene3D" id="3.30.479.30">
    <property type="entry name" value="Band 7 domain"/>
    <property type="match status" value="1"/>
</dbReference>
<evidence type="ECO:0000256" key="2">
    <source>
        <dbReference type="SAM" id="Phobius"/>
    </source>
</evidence>
<dbReference type="OrthoDB" id="9812991at2"/>
<evidence type="ECO:0000259" key="3">
    <source>
        <dbReference type="Pfam" id="PF01145"/>
    </source>
</evidence>
<organism evidence="4 5">
    <name type="scientific">Bacillus thermotolerans</name>
    <name type="common">Quasibacillus thermotolerans</name>
    <dbReference type="NCBI Taxonomy" id="1221996"/>
    <lineage>
        <taxon>Bacteria</taxon>
        <taxon>Bacillati</taxon>
        <taxon>Bacillota</taxon>
        <taxon>Bacilli</taxon>
        <taxon>Bacillales</taxon>
        <taxon>Bacillaceae</taxon>
        <taxon>Bacillus</taxon>
    </lineage>
</organism>
<sequence>MKVIENDGKKKSGGNRKLLGGAIIAGALIIGIILLSMFIEKIPNGYVGVVYSPNGGVQEETLGQGWHLVGLFDKVTRYPVRMQTVNYKDIQVATSDGKNVTVDFAYNYSVQPDKVVDVFNKFGPIEVEEIEASYLRTRLWDAARKAISKYSVIDTYGEKSSEAAVNVQKLFAEDIGKLGFTVDNLTLGVPKPDKSTQAAIDKRVEAAQELERKQIELQIAEAEAEKKKIEAEGLAQYNKILQESLSTEVIQNKWVEKWDGQMPKATGSNQLIEIPIDEAAPAEQ</sequence>
<feature type="domain" description="Band 7" evidence="3">
    <location>
        <begin position="41"/>
        <end position="225"/>
    </location>
</feature>
<reference evidence="4" key="1">
    <citation type="submission" date="2015-02" db="EMBL/GenBank/DDBJ databases">
        <title>Genome Assembly of Bacillaceae bacterium MTCC 8252.</title>
        <authorList>
            <person name="Verma A."/>
            <person name="Khatri I."/>
            <person name="Mual P."/>
            <person name="Subramanian S."/>
            <person name="Krishnamurthi S."/>
        </authorList>
    </citation>
    <scope>NUCLEOTIDE SEQUENCE [LARGE SCALE GENOMIC DNA]</scope>
    <source>
        <strain evidence="4">MTCC 8252</strain>
    </source>
</reference>
<keyword evidence="2" id="KW-0812">Transmembrane</keyword>
<keyword evidence="2" id="KW-0472">Membrane</keyword>
<dbReference type="Proteomes" id="UP000031563">
    <property type="component" value="Unassembled WGS sequence"/>
</dbReference>
<dbReference type="CDD" id="cd03401">
    <property type="entry name" value="SPFH_prohibitin"/>
    <property type="match status" value="1"/>
</dbReference>
<name>A0A0F5I4Y1_BACTR</name>
<dbReference type="PANTHER" id="PTHR42911:SF1">
    <property type="entry name" value="MODULATOR OF FTSH PROTEASE HFLC"/>
    <property type="match status" value="1"/>
</dbReference>
<feature type="coiled-coil region" evidence="1">
    <location>
        <begin position="203"/>
        <end position="232"/>
    </location>
</feature>